<comment type="caution">
    <text evidence="3">The sequence shown here is derived from an EMBL/GenBank/DDBJ whole genome shotgun (WGS) entry which is preliminary data.</text>
</comment>
<evidence type="ECO:0000256" key="1">
    <source>
        <dbReference type="SAM" id="SignalP"/>
    </source>
</evidence>
<dbReference type="Gene3D" id="2.60.40.2230">
    <property type="entry name" value="Uncharacterised protein YcnI-like PF07987, DUF1775"/>
    <property type="match status" value="1"/>
</dbReference>
<feature type="chain" id="PRO_5045599582" evidence="1">
    <location>
        <begin position="26"/>
        <end position="88"/>
    </location>
</feature>
<gene>
    <name evidence="3" type="ORF">J2851_001625</name>
</gene>
<evidence type="ECO:0000313" key="4">
    <source>
        <dbReference type="Proteomes" id="UP000781958"/>
    </source>
</evidence>
<protein>
    <submittedName>
        <fullName evidence="3">Uncharacterized protein YcnI</fullName>
    </submittedName>
</protein>
<name>A0ABS4SH35_9PROT</name>
<keyword evidence="1" id="KW-0732">Signal</keyword>
<keyword evidence="4" id="KW-1185">Reference proteome</keyword>
<dbReference type="InterPro" id="IPR038507">
    <property type="entry name" value="YcnI-like_sf"/>
</dbReference>
<dbReference type="EMBL" id="JAGINP010000004">
    <property type="protein sequence ID" value="MBP2291876.1"/>
    <property type="molecule type" value="Genomic_DNA"/>
</dbReference>
<evidence type="ECO:0000313" key="3">
    <source>
        <dbReference type="EMBL" id="MBP2291876.1"/>
    </source>
</evidence>
<evidence type="ECO:0000259" key="2">
    <source>
        <dbReference type="Pfam" id="PF07987"/>
    </source>
</evidence>
<dbReference type="Pfam" id="PF07987">
    <property type="entry name" value="DUF1775"/>
    <property type="match status" value="1"/>
</dbReference>
<sequence>MKHVHALALGAGLLCLAAAAGTASAHVSLETREAPAGSYCKAVLRVPHGCGGAATTAVRIRLPEGVIGVKPMPKPGWKLATSPSATAA</sequence>
<dbReference type="InterPro" id="IPR012533">
    <property type="entry name" value="YcnI-copper_dom"/>
</dbReference>
<accession>A0ABS4SH35</accession>
<feature type="domain" description="YncI copper-binding" evidence="2">
    <location>
        <begin position="26"/>
        <end position="84"/>
    </location>
</feature>
<dbReference type="Proteomes" id="UP000781958">
    <property type="component" value="Unassembled WGS sequence"/>
</dbReference>
<reference evidence="3 4" key="1">
    <citation type="submission" date="2021-03" db="EMBL/GenBank/DDBJ databases">
        <title>Genomic Encyclopedia of Type Strains, Phase III (KMG-III): the genomes of soil and plant-associated and newly described type strains.</title>
        <authorList>
            <person name="Whitman W."/>
        </authorList>
    </citation>
    <scope>NUCLEOTIDE SEQUENCE [LARGE SCALE GENOMIC DNA]</scope>
    <source>
        <strain evidence="3 4">IMMIB AFH-6</strain>
    </source>
</reference>
<organism evidence="3 4">
    <name type="scientific">Azospirillum rugosum</name>
    <dbReference type="NCBI Taxonomy" id="416170"/>
    <lineage>
        <taxon>Bacteria</taxon>
        <taxon>Pseudomonadati</taxon>
        <taxon>Pseudomonadota</taxon>
        <taxon>Alphaproteobacteria</taxon>
        <taxon>Rhodospirillales</taxon>
        <taxon>Azospirillaceae</taxon>
        <taxon>Azospirillum</taxon>
    </lineage>
</organism>
<proteinExistence type="predicted"/>
<feature type="signal peptide" evidence="1">
    <location>
        <begin position="1"/>
        <end position="25"/>
    </location>
</feature>
<dbReference type="RefSeq" id="WP_209765513.1">
    <property type="nucleotide sequence ID" value="NZ_JAGINP010000004.1"/>
</dbReference>